<dbReference type="AlphaFoldDB" id="A0ABD5Z860"/>
<comment type="caution">
    <text evidence="4">The sequence shown here is derived from an EMBL/GenBank/DDBJ whole genome shotgun (WGS) entry which is preliminary data.</text>
</comment>
<dbReference type="PANTHER" id="PTHR34293:SF1">
    <property type="entry name" value="HTH-TYPE TRANSCRIPTIONAL REGULATOR TRMBL2"/>
    <property type="match status" value="1"/>
</dbReference>
<organism evidence="4 5">
    <name type="scientific">Halospeciosus flavus</name>
    <dbReference type="NCBI Taxonomy" id="3032283"/>
    <lineage>
        <taxon>Archaea</taxon>
        <taxon>Methanobacteriati</taxon>
        <taxon>Methanobacteriota</taxon>
        <taxon>Stenosarchaea group</taxon>
        <taxon>Halobacteria</taxon>
        <taxon>Halobacteriales</taxon>
        <taxon>Halobacteriaceae</taxon>
        <taxon>Halospeciosus</taxon>
    </lineage>
</organism>
<proteinExistence type="predicted"/>
<sequence length="267" mass="28896">MSSLRDLGLSEYESQAYESLLGLGSATAKELSDESGVPMGRIYDVLGSLESAGLVRAQSASRPKQYAAVEPETAVDRLLDRRKRELETRERQLEETASELARELEAPTTPDSRFWTAALGPEDSIDLFVERLDAAEDRVALVASTSGFDLAEGQTRAIEAVGNALDRGVDVSILLSPSLVGQFDDAVLAHHRAEFADDERFEARVSDAARGNTTVVDGREVCVELPNPVAQNQAFALVNLKDASFAADVRREFDRTWGDAAPLTAGP</sequence>
<gene>
    <name evidence="4" type="ORF">ACFQJ9_18895</name>
</gene>
<dbReference type="SUPFAM" id="SSF46785">
    <property type="entry name" value="Winged helix' DNA-binding domain"/>
    <property type="match status" value="1"/>
</dbReference>
<dbReference type="InterPro" id="IPR036390">
    <property type="entry name" value="WH_DNA-bd_sf"/>
</dbReference>
<evidence type="ECO:0000256" key="1">
    <source>
        <dbReference type="SAM" id="MobiDB-lite"/>
    </source>
</evidence>
<reference evidence="4 5" key="1">
    <citation type="journal article" date="2019" name="Int. J. Syst. Evol. Microbiol.">
        <title>The Global Catalogue of Microorganisms (GCM) 10K type strain sequencing project: providing services to taxonomists for standard genome sequencing and annotation.</title>
        <authorList>
            <consortium name="The Broad Institute Genomics Platform"/>
            <consortium name="The Broad Institute Genome Sequencing Center for Infectious Disease"/>
            <person name="Wu L."/>
            <person name="Ma J."/>
        </authorList>
    </citation>
    <scope>NUCLEOTIDE SEQUENCE [LARGE SCALE GENOMIC DNA]</scope>
    <source>
        <strain evidence="4 5">XZGYJ-43</strain>
    </source>
</reference>
<dbReference type="Proteomes" id="UP001596447">
    <property type="component" value="Unassembled WGS sequence"/>
</dbReference>
<evidence type="ECO:0000313" key="5">
    <source>
        <dbReference type="Proteomes" id="UP001596447"/>
    </source>
</evidence>
<dbReference type="RefSeq" id="WP_279528189.1">
    <property type="nucleotide sequence ID" value="NZ_CP122312.1"/>
</dbReference>
<dbReference type="CDD" id="cd00090">
    <property type="entry name" value="HTH_ARSR"/>
    <property type="match status" value="1"/>
</dbReference>
<evidence type="ECO:0000313" key="4">
    <source>
        <dbReference type="EMBL" id="MFC7201444.1"/>
    </source>
</evidence>
<feature type="region of interest" description="Disordered" evidence="1">
    <location>
        <begin position="89"/>
        <end position="108"/>
    </location>
</feature>
<dbReference type="Gene3D" id="1.10.10.10">
    <property type="entry name" value="Winged helix-like DNA-binding domain superfamily/Winged helix DNA-binding domain"/>
    <property type="match status" value="1"/>
</dbReference>
<dbReference type="InterPro" id="IPR036388">
    <property type="entry name" value="WH-like_DNA-bd_sf"/>
</dbReference>
<protein>
    <submittedName>
        <fullName evidence="4">TrmB family transcriptional regulator</fullName>
    </submittedName>
</protein>
<name>A0ABD5Z860_9EURY</name>
<dbReference type="InterPro" id="IPR011991">
    <property type="entry name" value="ArsR-like_HTH"/>
</dbReference>
<dbReference type="InterPro" id="IPR002831">
    <property type="entry name" value="Tscrpt_reg_TrmB_N"/>
</dbReference>
<evidence type="ECO:0000259" key="3">
    <source>
        <dbReference type="Pfam" id="PF24217"/>
    </source>
</evidence>
<dbReference type="InterPro" id="IPR051797">
    <property type="entry name" value="TrmB-like"/>
</dbReference>
<feature type="domain" description="DUF7436" evidence="3">
    <location>
        <begin position="111"/>
        <end position="263"/>
    </location>
</feature>
<dbReference type="PANTHER" id="PTHR34293">
    <property type="entry name" value="HTH-TYPE TRANSCRIPTIONAL REGULATOR TRMBL2"/>
    <property type="match status" value="1"/>
</dbReference>
<dbReference type="Gene3D" id="3.30.870.10">
    <property type="entry name" value="Endonuclease Chain A"/>
    <property type="match status" value="1"/>
</dbReference>
<keyword evidence="5" id="KW-1185">Reference proteome</keyword>
<dbReference type="Pfam" id="PF24217">
    <property type="entry name" value="DUF7436"/>
    <property type="match status" value="1"/>
</dbReference>
<feature type="compositionally biased region" description="Basic and acidic residues" evidence="1">
    <location>
        <begin position="89"/>
        <end position="105"/>
    </location>
</feature>
<dbReference type="Pfam" id="PF01978">
    <property type="entry name" value="TrmB"/>
    <property type="match status" value="1"/>
</dbReference>
<accession>A0ABD5Z860</accession>
<dbReference type="InterPro" id="IPR055859">
    <property type="entry name" value="DUF7436"/>
</dbReference>
<dbReference type="EMBL" id="JBHTAR010000011">
    <property type="protein sequence ID" value="MFC7201444.1"/>
    <property type="molecule type" value="Genomic_DNA"/>
</dbReference>
<evidence type="ECO:0000259" key="2">
    <source>
        <dbReference type="Pfam" id="PF01978"/>
    </source>
</evidence>
<feature type="domain" description="Transcription regulator TrmB N-terminal" evidence="2">
    <location>
        <begin position="4"/>
        <end position="72"/>
    </location>
</feature>